<dbReference type="STRING" id="1230905.A0A1G4J026"/>
<dbReference type="SUPFAM" id="SSF160059">
    <property type="entry name" value="PriA/YqbF domain"/>
    <property type="match status" value="1"/>
</dbReference>
<dbReference type="Pfam" id="PF22466">
    <property type="entry name" value="PSF3_N"/>
    <property type="match status" value="1"/>
</dbReference>
<dbReference type="AlphaFoldDB" id="A0A1G4J026"/>
<comment type="function">
    <text evidence="7">The GINS complex plays an essential role in the initiation of DNA replication.</text>
</comment>
<keyword evidence="6 7" id="KW-0539">Nucleus</keyword>
<dbReference type="InterPro" id="IPR021151">
    <property type="entry name" value="GINS_A"/>
</dbReference>
<feature type="domain" description="GINS subunit" evidence="8">
    <location>
        <begin position="80"/>
        <end position="181"/>
    </location>
</feature>
<dbReference type="PANTHER" id="PTHR22768">
    <property type="entry name" value="DNA REPLICATION COMPLEX GINS PROTEIN PSF3"/>
    <property type="match status" value="1"/>
</dbReference>
<dbReference type="CDD" id="cd21693">
    <property type="entry name" value="GINS_B_Psf3"/>
    <property type="match status" value="1"/>
</dbReference>
<comment type="subunit">
    <text evidence="3">Component of the GINS complex which is a heterotetramer of SLD5, PSF1, PSF2 and PSF3.</text>
</comment>
<evidence type="ECO:0000313" key="11">
    <source>
        <dbReference type="Proteomes" id="UP000191024"/>
    </source>
</evidence>
<keyword evidence="11" id="KW-1185">Reference proteome</keyword>
<dbReference type="InterPro" id="IPR055221">
    <property type="entry name" value="PSF3_N"/>
</dbReference>
<comment type="subcellular location">
    <subcellularLocation>
        <location evidence="1 7">Nucleus</location>
    </subcellularLocation>
</comment>
<dbReference type="OrthoDB" id="10251744at2759"/>
<evidence type="ECO:0000256" key="1">
    <source>
        <dbReference type="ARBA" id="ARBA00004123"/>
    </source>
</evidence>
<evidence type="ECO:0000259" key="8">
    <source>
        <dbReference type="Pfam" id="PF05916"/>
    </source>
</evidence>
<evidence type="ECO:0000256" key="4">
    <source>
        <dbReference type="ARBA" id="ARBA00015140"/>
    </source>
</evidence>
<evidence type="ECO:0000259" key="9">
    <source>
        <dbReference type="Pfam" id="PF22466"/>
    </source>
</evidence>
<dbReference type="Proteomes" id="UP000191024">
    <property type="component" value="Chromosome C"/>
</dbReference>
<gene>
    <name evidence="10" type="ORF">LAMI_0C00408G</name>
</gene>
<dbReference type="Pfam" id="PF05916">
    <property type="entry name" value="Sld5"/>
    <property type="match status" value="1"/>
</dbReference>
<dbReference type="GO" id="GO:0000811">
    <property type="term" value="C:GINS complex"/>
    <property type="evidence" value="ECO:0007669"/>
    <property type="project" value="UniProtKB-UniRule"/>
</dbReference>
<feature type="domain" description="DNA replication complex GINS protein PSF3 N-terminal" evidence="9">
    <location>
        <begin position="4"/>
        <end position="56"/>
    </location>
</feature>
<evidence type="ECO:0000256" key="7">
    <source>
        <dbReference type="RuleBase" id="RU367161"/>
    </source>
</evidence>
<dbReference type="PANTHER" id="PTHR22768:SF0">
    <property type="entry name" value="DNA REPLICATION COMPLEX GINS PROTEIN PSF3"/>
    <property type="match status" value="1"/>
</dbReference>
<protein>
    <recommendedName>
        <fullName evidence="4 7">DNA replication complex GINS protein PSF3</fullName>
    </recommendedName>
</protein>
<reference evidence="11" key="1">
    <citation type="submission" date="2016-03" db="EMBL/GenBank/DDBJ databases">
        <authorList>
            <person name="Devillers H."/>
        </authorList>
    </citation>
    <scope>NUCLEOTIDE SEQUENCE [LARGE SCALE GENOMIC DNA]</scope>
</reference>
<accession>A0A1G4J026</accession>
<dbReference type="Gene3D" id="1.20.58.2050">
    <property type="match status" value="1"/>
</dbReference>
<dbReference type="CDD" id="cd11713">
    <property type="entry name" value="GINS_A_psf3"/>
    <property type="match status" value="1"/>
</dbReference>
<evidence type="ECO:0000256" key="2">
    <source>
        <dbReference type="ARBA" id="ARBA00006343"/>
    </source>
</evidence>
<dbReference type="InterPro" id="IPR010492">
    <property type="entry name" value="GINS_Psf3"/>
</dbReference>
<organism evidence="10 11">
    <name type="scientific">Lachancea mirantina</name>
    <dbReference type="NCBI Taxonomy" id="1230905"/>
    <lineage>
        <taxon>Eukaryota</taxon>
        <taxon>Fungi</taxon>
        <taxon>Dikarya</taxon>
        <taxon>Ascomycota</taxon>
        <taxon>Saccharomycotina</taxon>
        <taxon>Saccharomycetes</taxon>
        <taxon>Saccharomycetales</taxon>
        <taxon>Saccharomycetaceae</taxon>
        <taxon>Lachancea</taxon>
    </lineage>
</organism>
<evidence type="ECO:0000256" key="5">
    <source>
        <dbReference type="ARBA" id="ARBA00022705"/>
    </source>
</evidence>
<evidence type="ECO:0000313" key="10">
    <source>
        <dbReference type="EMBL" id="SCU82672.1"/>
    </source>
</evidence>
<name>A0A1G4J026_9SACH</name>
<sequence>MSYYDIDDILADSTKVPCKFNCSVPGLGYLEGNAGHPIKKDSKAELPLWLARILAIIGAETVENEEEELPFVELMVPDLFSSRVLNAIKSSPTSLDVHSLSAHFYELAIKWATLFSDRRLVNVLNTMMIERAQEVNNHALSIPADSAPALQSGTFLLTLDEFEKRIFRDSHTSYKDMKSWMLRK</sequence>
<evidence type="ECO:0000256" key="6">
    <source>
        <dbReference type="ARBA" id="ARBA00023242"/>
    </source>
</evidence>
<comment type="similarity">
    <text evidence="2 7">Belongs to the GINS3/PSF3 family.</text>
</comment>
<dbReference type="InterPro" id="IPR038437">
    <property type="entry name" value="GINS_Psf3_sf"/>
</dbReference>
<keyword evidence="5 7" id="KW-0235">DNA replication</keyword>
<dbReference type="EMBL" id="LT598466">
    <property type="protein sequence ID" value="SCU82672.1"/>
    <property type="molecule type" value="Genomic_DNA"/>
</dbReference>
<dbReference type="SUPFAM" id="SSF158573">
    <property type="entry name" value="GINS helical bundle-like"/>
    <property type="match status" value="1"/>
</dbReference>
<evidence type="ECO:0000256" key="3">
    <source>
        <dbReference type="ARBA" id="ARBA00011352"/>
    </source>
</evidence>
<dbReference type="GO" id="GO:1902975">
    <property type="term" value="P:mitotic DNA replication initiation"/>
    <property type="evidence" value="ECO:0007669"/>
    <property type="project" value="TreeGrafter"/>
</dbReference>
<dbReference type="InterPro" id="IPR036224">
    <property type="entry name" value="GINS_bundle-like_dom_sf"/>
</dbReference>
<proteinExistence type="inferred from homology"/>